<name>A0A9N9NB66_9GLOM</name>
<dbReference type="Proteomes" id="UP000789342">
    <property type="component" value="Unassembled WGS sequence"/>
</dbReference>
<evidence type="ECO:0000313" key="1">
    <source>
        <dbReference type="EMBL" id="CAG8717096.1"/>
    </source>
</evidence>
<dbReference type="AlphaFoldDB" id="A0A9N9NB66"/>
<reference evidence="1" key="1">
    <citation type="submission" date="2021-06" db="EMBL/GenBank/DDBJ databases">
        <authorList>
            <person name="Kallberg Y."/>
            <person name="Tangrot J."/>
            <person name="Rosling A."/>
        </authorList>
    </citation>
    <scope>NUCLEOTIDE SEQUENCE</scope>
    <source>
        <strain evidence="1">CL551</strain>
    </source>
</reference>
<dbReference type="EMBL" id="CAJVPV010021175">
    <property type="protein sequence ID" value="CAG8717096.1"/>
    <property type="molecule type" value="Genomic_DNA"/>
</dbReference>
<organism evidence="1 2">
    <name type="scientific">Acaulospora morrowiae</name>
    <dbReference type="NCBI Taxonomy" id="94023"/>
    <lineage>
        <taxon>Eukaryota</taxon>
        <taxon>Fungi</taxon>
        <taxon>Fungi incertae sedis</taxon>
        <taxon>Mucoromycota</taxon>
        <taxon>Glomeromycotina</taxon>
        <taxon>Glomeromycetes</taxon>
        <taxon>Diversisporales</taxon>
        <taxon>Acaulosporaceae</taxon>
        <taxon>Acaulospora</taxon>
    </lineage>
</organism>
<keyword evidence="2" id="KW-1185">Reference proteome</keyword>
<evidence type="ECO:0000313" key="2">
    <source>
        <dbReference type="Proteomes" id="UP000789342"/>
    </source>
</evidence>
<sequence>MFEEAFKMNVLNSYGSMASLIVRRNDENLMITYWEEARFQVNQALIKLSEFMKRSLDSLHKRYGYYPTSETIGIIID</sequence>
<gene>
    <name evidence="1" type="ORF">AMORRO_LOCUS13082</name>
</gene>
<comment type="caution">
    <text evidence="1">The sequence shown here is derived from an EMBL/GenBank/DDBJ whole genome shotgun (WGS) entry which is preliminary data.</text>
</comment>
<accession>A0A9N9NB66</accession>
<proteinExistence type="predicted"/>
<protein>
    <submittedName>
        <fullName evidence="1">13926_t:CDS:1</fullName>
    </submittedName>
</protein>
<feature type="non-terminal residue" evidence="1">
    <location>
        <position position="77"/>
    </location>
</feature>